<feature type="domain" description="Sialate O-acetylesterase" evidence="2">
    <location>
        <begin position="37"/>
        <end position="289"/>
    </location>
</feature>
<dbReference type="Proteomes" id="UP000315003">
    <property type="component" value="Chromosome"/>
</dbReference>
<dbReference type="RefSeq" id="WP_419188388.1">
    <property type="nucleotide sequence ID" value="NZ_CP036272.1"/>
</dbReference>
<keyword evidence="4" id="KW-1185">Reference proteome</keyword>
<accession>A0A517SUK4</accession>
<protein>
    <recommendedName>
        <fullName evidence="2">Sialate O-acetylesterase domain-containing protein</fullName>
    </recommendedName>
</protein>
<dbReference type="GO" id="GO:0016788">
    <property type="term" value="F:hydrolase activity, acting on ester bonds"/>
    <property type="evidence" value="ECO:0007669"/>
    <property type="project" value="UniProtKB-ARBA"/>
</dbReference>
<dbReference type="Gene3D" id="3.40.50.1110">
    <property type="entry name" value="SGNH hydrolase"/>
    <property type="match status" value="1"/>
</dbReference>
<dbReference type="InterPro" id="IPR005181">
    <property type="entry name" value="SASA"/>
</dbReference>
<proteinExistence type="predicted"/>
<dbReference type="Pfam" id="PF03629">
    <property type="entry name" value="SASA"/>
    <property type="match status" value="1"/>
</dbReference>
<gene>
    <name evidence="3" type="ORF">SV7mr_22900</name>
</gene>
<evidence type="ECO:0000256" key="1">
    <source>
        <dbReference type="ARBA" id="ARBA00022801"/>
    </source>
</evidence>
<reference evidence="3 4" key="1">
    <citation type="submission" date="2019-02" db="EMBL/GenBank/DDBJ databases">
        <title>Deep-cultivation of Planctomycetes and their phenomic and genomic characterization uncovers novel biology.</title>
        <authorList>
            <person name="Wiegand S."/>
            <person name="Jogler M."/>
            <person name="Boedeker C."/>
            <person name="Pinto D."/>
            <person name="Vollmers J."/>
            <person name="Rivas-Marin E."/>
            <person name="Kohn T."/>
            <person name="Peeters S.H."/>
            <person name="Heuer A."/>
            <person name="Rast P."/>
            <person name="Oberbeckmann S."/>
            <person name="Bunk B."/>
            <person name="Jeske O."/>
            <person name="Meyerdierks A."/>
            <person name="Storesund J.E."/>
            <person name="Kallscheuer N."/>
            <person name="Luecker S."/>
            <person name="Lage O.M."/>
            <person name="Pohl T."/>
            <person name="Merkel B.J."/>
            <person name="Hornburger P."/>
            <person name="Mueller R.-W."/>
            <person name="Bruemmer F."/>
            <person name="Labrenz M."/>
            <person name="Spormann A.M."/>
            <person name="Op den Camp H."/>
            <person name="Overmann J."/>
            <person name="Amann R."/>
            <person name="Jetten M.S.M."/>
            <person name="Mascher T."/>
            <person name="Medema M.H."/>
            <person name="Devos D.P."/>
            <person name="Kaster A.-K."/>
            <person name="Ovreas L."/>
            <person name="Rohde M."/>
            <person name="Galperin M.Y."/>
            <person name="Jogler C."/>
        </authorList>
    </citation>
    <scope>NUCLEOTIDE SEQUENCE [LARGE SCALE GENOMIC DNA]</scope>
    <source>
        <strain evidence="3 4">SV_7m_r</strain>
    </source>
</reference>
<dbReference type="PANTHER" id="PTHR31988">
    <property type="entry name" value="ESTERASE, PUTATIVE (DUF303)-RELATED"/>
    <property type="match status" value="1"/>
</dbReference>
<dbReference type="EMBL" id="CP036272">
    <property type="protein sequence ID" value="QDT59780.1"/>
    <property type="molecule type" value="Genomic_DNA"/>
</dbReference>
<dbReference type="AlphaFoldDB" id="A0A517SUK4"/>
<evidence type="ECO:0000313" key="4">
    <source>
        <dbReference type="Proteomes" id="UP000315003"/>
    </source>
</evidence>
<keyword evidence="1" id="KW-0378">Hydrolase</keyword>
<dbReference type="InterPro" id="IPR052940">
    <property type="entry name" value="Carb_Esterase_6"/>
</dbReference>
<evidence type="ECO:0000259" key="2">
    <source>
        <dbReference type="Pfam" id="PF03629"/>
    </source>
</evidence>
<name>A0A517SUK4_9BACT</name>
<organism evidence="3 4">
    <name type="scientific">Stieleria bergensis</name>
    <dbReference type="NCBI Taxonomy" id="2528025"/>
    <lineage>
        <taxon>Bacteria</taxon>
        <taxon>Pseudomonadati</taxon>
        <taxon>Planctomycetota</taxon>
        <taxon>Planctomycetia</taxon>
        <taxon>Pirellulales</taxon>
        <taxon>Pirellulaceae</taxon>
        <taxon>Stieleria</taxon>
    </lineage>
</organism>
<evidence type="ECO:0000313" key="3">
    <source>
        <dbReference type="EMBL" id="QDT59780.1"/>
    </source>
</evidence>
<sequence>MKAHLMSVRFRDCLMAGFVAVAVLLGGAVASDAKEPLKVFILTGQSNMQGHAHVRTMDVMALDPVTAPLLKDLRQEDGTPKVSERVWISSLGSSQEEKVGRLTEGYGAEPGGSKIGPELTFGIYLEKLLDEPVLIIKTAWGGKSINTDFRSPSAGDYPFNEQQLENFKKQGKDLDEITASKKAATGHYYRLMLQHVKQVLSDIQRVYPDYDAEAGYELAGLVWFQGWNDMVDRGTYPTREQPGGYDAYSEVLAHFVRDVRKDLGVPKLPFVIGVMGAGGPIKLYTKEKMRYAGVHQNFRDAMAAPAKLPEFKGTVTAVLTENYWDNELGSLREREKDLKMAVESLRDQAKEGKLSRAEADVEIEALYADEFNEDELKLLRNGASNAEYHYWGSAKVMTQIGKAFAEAMHEMIK</sequence>
<dbReference type="PANTHER" id="PTHR31988:SF19">
    <property type="entry name" value="9-O-ACETYL-N-ACETYLNEURAMINIC ACID DEACETYLASE-RELATED"/>
    <property type="match status" value="1"/>
</dbReference>
<dbReference type="InterPro" id="IPR036514">
    <property type="entry name" value="SGNH_hydro_sf"/>
</dbReference>
<dbReference type="SUPFAM" id="SSF52266">
    <property type="entry name" value="SGNH hydrolase"/>
    <property type="match status" value="1"/>
</dbReference>